<dbReference type="InterPro" id="IPR048293">
    <property type="entry name" value="PIF1_RRM3_pfh1"/>
</dbReference>
<dbReference type="HAMAP" id="MF_03176">
    <property type="entry name" value="PIF1"/>
    <property type="match status" value="1"/>
</dbReference>
<dbReference type="CDD" id="cd18037">
    <property type="entry name" value="DEXSc_Pif1_like"/>
    <property type="match status" value="1"/>
</dbReference>
<dbReference type="GeneID" id="118431898"/>
<reference evidence="19" key="2">
    <citation type="submission" date="2025-08" db="UniProtKB">
        <authorList>
            <consortium name="RefSeq"/>
        </authorList>
    </citation>
    <scope>IDENTIFICATION</scope>
    <source>
        <strain evidence="19">S238N-H82</strain>
        <tissue evidence="19">Testes</tissue>
    </source>
</reference>
<comment type="function">
    <text evidence="13">DNA-dependent ATPase and 5'-3' DNA helicase required for the maintenance of both mitochondrial and nuclear genome stability.</text>
</comment>
<dbReference type="FunFam" id="3.40.50.300:FF:000805">
    <property type="entry name" value="ATP-dependent DNA helicase PIF1"/>
    <property type="match status" value="1"/>
</dbReference>
<dbReference type="GO" id="GO:0005739">
    <property type="term" value="C:mitochondrion"/>
    <property type="evidence" value="ECO:0007669"/>
    <property type="project" value="UniProtKB-SubCell"/>
</dbReference>
<dbReference type="InterPro" id="IPR027417">
    <property type="entry name" value="P-loop_NTPase"/>
</dbReference>
<evidence type="ECO:0000259" key="15">
    <source>
        <dbReference type="Pfam" id="PF05970"/>
    </source>
</evidence>
<dbReference type="PANTHER" id="PTHR47642:SF7">
    <property type="entry name" value="ATP-DEPENDENT DNA HELICASE PIF1"/>
    <property type="match status" value="1"/>
</dbReference>
<name>A0A9J7MEI8_BRAFL</name>
<keyword evidence="10 13" id="KW-0413">Isomerase</keyword>
<dbReference type="GO" id="GO:0005524">
    <property type="term" value="F:ATP binding"/>
    <property type="evidence" value="ECO:0007669"/>
    <property type="project" value="UniProtKB-UniRule"/>
</dbReference>
<feature type="domain" description="DNA helicase Pif1-like DEAD-box helicase" evidence="15">
    <location>
        <begin position="210"/>
        <end position="403"/>
    </location>
</feature>
<dbReference type="InterPro" id="IPR051055">
    <property type="entry name" value="PIF1_helicase"/>
</dbReference>
<keyword evidence="8 13" id="KW-0233">DNA recombination</keyword>
<dbReference type="Proteomes" id="UP000001554">
    <property type="component" value="Chromosome 15"/>
</dbReference>
<comment type="similarity">
    <text evidence="13">Belongs to the helicase family. PIF1 subfamily.</text>
</comment>
<dbReference type="GO" id="GO:0043139">
    <property type="term" value="F:5'-3' DNA helicase activity"/>
    <property type="evidence" value="ECO:0007669"/>
    <property type="project" value="UniProtKB-UniRule"/>
</dbReference>
<comment type="subunit">
    <text evidence="12">Monomer. Interacts with telomerase.</text>
</comment>
<evidence type="ECO:0000259" key="17">
    <source>
        <dbReference type="Pfam" id="PF25344"/>
    </source>
</evidence>
<evidence type="ECO:0000259" key="16">
    <source>
        <dbReference type="Pfam" id="PF21530"/>
    </source>
</evidence>
<evidence type="ECO:0000256" key="3">
    <source>
        <dbReference type="ARBA" id="ARBA00022801"/>
    </source>
</evidence>
<accession>A0A9J7MEI8</accession>
<dbReference type="GO" id="GO:0016787">
    <property type="term" value="F:hydrolase activity"/>
    <property type="evidence" value="ECO:0007669"/>
    <property type="project" value="UniProtKB-KW"/>
</dbReference>
<keyword evidence="4 13" id="KW-0347">Helicase</keyword>
<dbReference type="Pfam" id="PF05970">
    <property type="entry name" value="PIF1"/>
    <property type="match status" value="1"/>
</dbReference>
<comment type="catalytic activity">
    <reaction evidence="13">
        <text>ATP + H2O = ADP + phosphate + H(+)</text>
        <dbReference type="Rhea" id="RHEA:13065"/>
        <dbReference type="ChEBI" id="CHEBI:15377"/>
        <dbReference type="ChEBI" id="CHEBI:15378"/>
        <dbReference type="ChEBI" id="CHEBI:30616"/>
        <dbReference type="ChEBI" id="CHEBI:43474"/>
        <dbReference type="ChEBI" id="CHEBI:456216"/>
        <dbReference type="EC" id="5.6.2.3"/>
    </reaction>
</comment>
<comment type="cofactor">
    <cofactor evidence="13">
        <name>Mg(2+)</name>
        <dbReference type="ChEBI" id="CHEBI:18420"/>
    </cofactor>
</comment>
<dbReference type="Pfam" id="PF21530">
    <property type="entry name" value="Pif1_2B_dom"/>
    <property type="match status" value="1"/>
</dbReference>
<evidence type="ECO:0000313" key="18">
    <source>
        <dbReference type="Proteomes" id="UP000001554"/>
    </source>
</evidence>
<dbReference type="GO" id="GO:0000723">
    <property type="term" value="P:telomere maintenance"/>
    <property type="evidence" value="ECO:0007669"/>
    <property type="project" value="InterPro"/>
</dbReference>
<dbReference type="GO" id="GO:0003677">
    <property type="term" value="F:DNA binding"/>
    <property type="evidence" value="ECO:0007669"/>
    <property type="project" value="UniProtKB-KW"/>
</dbReference>
<comment type="subcellular location">
    <subcellularLocation>
        <location evidence="13">Nucleus</location>
    </subcellularLocation>
    <subcellularLocation>
        <location evidence="13">Mitochondrion</location>
    </subcellularLocation>
</comment>
<keyword evidence="18" id="KW-1185">Reference proteome</keyword>
<keyword evidence="11 13" id="KW-0539">Nucleus</keyword>
<evidence type="ECO:0000256" key="9">
    <source>
        <dbReference type="ARBA" id="ARBA00023204"/>
    </source>
</evidence>
<keyword evidence="9 13" id="KW-0234">DNA repair</keyword>
<feature type="region of interest" description="Disordered" evidence="14">
    <location>
        <begin position="173"/>
        <end position="193"/>
    </location>
</feature>
<dbReference type="GO" id="GO:0005634">
    <property type="term" value="C:nucleus"/>
    <property type="evidence" value="ECO:0007669"/>
    <property type="project" value="UniProtKB-SubCell"/>
</dbReference>
<evidence type="ECO:0000256" key="4">
    <source>
        <dbReference type="ARBA" id="ARBA00022806"/>
    </source>
</evidence>
<feature type="DNA-binding region" evidence="13">
    <location>
        <begin position="580"/>
        <end position="599"/>
    </location>
</feature>
<feature type="binding site" evidence="13">
    <location>
        <begin position="231"/>
        <end position="238"/>
    </location>
    <ligand>
        <name>ATP</name>
        <dbReference type="ChEBI" id="CHEBI:30616"/>
    </ligand>
</feature>
<sequence length="641" mass="71715">MACINLSEYRHTLSYFIMDYDISELNCSVTVQSLAPTGEILKNKLFKNITLFLLRNEFRDIILKIDQGKTDVKYPLQDIKVFSRFAKDGKATIRIPSHKIQLLISNCPPAKLVLFLRTIGAKVEQLKQTGVATDRQRLRSNLPRRLEHISPLCQKDLDAVNRIREAQATAALKGRTPGLKRKRPLGDTTNAQVDPVPRKKLHMSSTVSRLTQEQQAVLNAVQAGHNIFFTGSAGTGKSFLLRKVIGSLPPEHTFATASTGVAACHIGGTTLHSFAGIGSGTAAIQQCYELASRPGVRKQWRQCRHLIVDEVSMIDGDFFDKLEAVARAVRKSDKPFGGIQLILCGDFLQLPPVTKPGEKRRFCFQSRSWHKCIQASYELTQVKRQTDPTFINILQNIRVGRCPPAISTRLSATETHKIEREGIVATRLCTHKEDVNHINDVRLKELEGDTKAFEAHDSDPDLVKTINTLCPVEKNIQLKVGAQVMLAKNLDVQRGLVNGARGVVTGFQTSGAGLPIVKFLCGVTEPVKHERWTFKATGGIFLTRRQLPIKLAWAISIHKSQGMSLDCVEMSLSRVFESGQAYVALSRARSLQGLRVLDFDAKCVRANPDVIQFYQRLRKQQRMMQASMDRYVDKENVQPTW</sequence>
<dbReference type="EC" id="5.6.2.3" evidence="13"/>
<reference evidence="18" key="1">
    <citation type="journal article" date="2020" name="Nat. Ecol. Evol.">
        <title>Deeply conserved synteny resolves early events in vertebrate evolution.</title>
        <authorList>
            <person name="Simakov O."/>
            <person name="Marletaz F."/>
            <person name="Yue J.X."/>
            <person name="O'Connell B."/>
            <person name="Jenkins J."/>
            <person name="Brandt A."/>
            <person name="Calef R."/>
            <person name="Tung C.H."/>
            <person name="Huang T.K."/>
            <person name="Schmutz J."/>
            <person name="Satoh N."/>
            <person name="Yu J.K."/>
            <person name="Putnam N.H."/>
            <person name="Green R.E."/>
            <person name="Rokhsar D.S."/>
        </authorList>
    </citation>
    <scope>NUCLEOTIDE SEQUENCE [LARGE SCALE GENOMIC DNA]</scope>
    <source>
        <strain evidence="18">S238N-H82</strain>
    </source>
</reference>
<keyword evidence="5 13" id="KW-0067">ATP-binding</keyword>
<evidence type="ECO:0000256" key="2">
    <source>
        <dbReference type="ARBA" id="ARBA00022763"/>
    </source>
</evidence>
<evidence type="ECO:0000256" key="8">
    <source>
        <dbReference type="ARBA" id="ARBA00023172"/>
    </source>
</evidence>
<dbReference type="Pfam" id="PF25344">
    <property type="entry name" value="PH_LRR1"/>
    <property type="match status" value="1"/>
</dbReference>
<proteinExistence type="inferred from homology"/>
<dbReference type="CDD" id="cd18809">
    <property type="entry name" value="SF1_C_RecD"/>
    <property type="match status" value="1"/>
</dbReference>
<dbReference type="OMA" id="SSAWESC"/>
<dbReference type="GO" id="GO:0006281">
    <property type="term" value="P:DNA repair"/>
    <property type="evidence" value="ECO:0007669"/>
    <property type="project" value="UniProtKB-UniRule"/>
</dbReference>
<feature type="domain" description="PIF1/LRR1 pleckstrin homology" evidence="17">
    <location>
        <begin position="24"/>
        <end position="125"/>
    </location>
</feature>
<evidence type="ECO:0000256" key="5">
    <source>
        <dbReference type="ARBA" id="ARBA00022840"/>
    </source>
</evidence>
<dbReference type="InterPro" id="IPR057437">
    <property type="entry name" value="PIF1/LRR1_PH"/>
</dbReference>
<feature type="domain" description="DNA helicase Pif1-like 2B" evidence="16">
    <location>
        <begin position="462"/>
        <end position="507"/>
    </location>
</feature>
<evidence type="ECO:0000256" key="12">
    <source>
        <dbReference type="ARBA" id="ARBA00065873"/>
    </source>
</evidence>
<keyword evidence="6 13" id="KW-0238">DNA-binding</keyword>
<dbReference type="AlphaFoldDB" id="A0A9J7MEI8"/>
<gene>
    <name evidence="19" type="primary">LOC118431898</name>
    <name evidence="13" type="synonym">PIF1</name>
</gene>
<dbReference type="InterPro" id="IPR049163">
    <property type="entry name" value="Pif1-like_2B_dom"/>
</dbReference>
<keyword evidence="3 13" id="KW-0378">Hydrolase</keyword>
<dbReference type="InterPro" id="IPR010285">
    <property type="entry name" value="DNA_helicase_pif1-like_DEAD"/>
</dbReference>
<evidence type="ECO:0000313" key="19">
    <source>
        <dbReference type="RefSeq" id="XP_035699219.1"/>
    </source>
</evidence>
<evidence type="ECO:0000256" key="10">
    <source>
        <dbReference type="ARBA" id="ARBA00023235"/>
    </source>
</evidence>
<keyword evidence="1 13" id="KW-0547">Nucleotide-binding</keyword>
<evidence type="ECO:0000256" key="6">
    <source>
        <dbReference type="ARBA" id="ARBA00023125"/>
    </source>
</evidence>
<evidence type="ECO:0000256" key="14">
    <source>
        <dbReference type="SAM" id="MobiDB-lite"/>
    </source>
</evidence>
<organism evidence="18 19">
    <name type="scientific">Branchiostoma floridae</name>
    <name type="common">Florida lancelet</name>
    <name type="synonym">Amphioxus</name>
    <dbReference type="NCBI Taxonomy" id="7739"/>
    <lineage>
        <taxon>Eukaryota</taxon>
        <taxon>Metazoa</taxon>
        <taxon>Chordata</taxon>
        <taxon>Cephalochordata</taxon>
        <taxon>Leptocardii</taxon>
        <taxon>Amphioxiformes</taxon>
        <taxon>Branchiostomatidae</taxon>
        <taxon>Branchiostoma</taxon>
    </lineage>
</organism>
<dbReference type="FunFam" id="3.40.50.300:FF:003367">
    <property type="entry name" value="ATP-dependent DNA helicase PIF1"/>
    <property type="match status" value="1"/>
</dbReference>
<dbReference type="GO" id="GO:0006310">
    <property type="term" value="P:DNA recombination"/>
    <property type="evidence" value="ECO:0007669"/>
    <property type="project" value="UniProtKB-UniRule"/>
</dbReference>
<keyword evidence="2 13" id="KW-0227">DNA damage</keyword>
<evidence type="ECO:0000256" key="1">
    <source>
        <dbReference type="ARBA" id="ARBA00022741"/>
    </source>
</evidence>
<evidence type="ECO:0000256" key="13">
    <source>
        <dbReference type="HAMAP-Rule" id="MF_03176"/>
    </source>
</evidence>
<dbReference type="OrthoDB" id="272985at2759"/>
<dbReference type="RefSeq" id="XP_035699219.1">
    <property type="nucleotide sequence ID" value="XM_035843326.1"/>
</dbReference>
<evidence type="ECO:0000256" key="7">
    <source>
        <dbReference type="ARBA" id="ARBA00023128"/>
    </source>
</evidence>
<evidence type="ECO:0000256" key="11">
    <source>
        <dbReference type="ARBA" id="ARBA00023242"/>
    </source>
</evidence>
<protein>
    <recommendedName>
        <fullName evidence="13">ATP-dependent DNA helicase PIF1</fullName>
        <ecNumber evidence="13">5.6.2.3</ecNumber>
    </recommendedName>
    <alternativeName>
        <fullName evidence="13">DNA 5'-3' helicase PIF1</fullName>
    </alternativeName>
    <alternativeName>
        <fullName evidence="13">DNA repair and recombination helicase PIF1</fullName>
    </alternativeName>
</protein>
<dbReference type="SUPFAM" id="SSF52540">
    <property type="entry name" value="P-loop containing nucleoside triphosphate hydrolases"/>
    <property type="match status" value="2"/>
</dbReference>
<keyword evidence="7 13" id="KW-0496">Mitochondrion</keyword>
<dbReference type="Gene3D" id="3.40.50.300">
    <property type="entry name" value="P-loop containing nucleotide triphosphate hydrolases"/>
    <property type="match status" value="2"/>
</dbReference>
<dbReference type="PANTHER" id="PTHR47642">
    <property type="entry name" value="ATP-DEPENDENT DNA HELICASE"/>
    <property type="match status" value="1"/>
</dbReference>